<reference evidence="5" key="1">
    <citation type="journal article" date="2022" name="G3 (Bethesda)">
        <title>High quality genome of the basidiomycete yeast Dioszegia hungarica PDD-24b-2 isolated from cloud water.</title>
        <authorList>
            <person name="Jarrige D."/>
            <person name="Haridas S."/>
            <person name="Bleykasten-Grosshans C."/>
            <person name="Joly M."/>
            <person name="Nadalig T."/>
            <person name="Sancelme M."/>
            <person name="Vuilleumier S."/>
            <person name="Grigoriev I.V."/>
            <person name="Amato P."/>
            <person name="Bringel F."/>
        </authorList>
    </citation>
    <scope>NUCLEOTIDE SEQUENCE</scope>
    <source>
        <strain evidence="5">PDD-24b-2</strain>
    </source>
</reference>
<comment type="caution">
    <text evidence="5">The sequence shown here is derived from an EMBL/GenBank/DDBJ whole genome shotgun (WGS) entry which is preliminary data.</text>
</comment>
<dbReference type="InterPro" id="IPR051016">
    <property type="entry name" value="Diverse_Substrate_AcTransf"/>
</dbReference>
<organism evidence="5 6">
    <name type="scientific">Dioszegia hungarica</name>
    <dbReference type="NCBI Taxonomy" id="4972"/>
    <lineage>
        <taxon>Eukaryota</taxon>
        <taxon>Fungi</taxon>
        <taxon>Dikarya</taxon>
        <taxon>Basidiomycota</taxon>
        <taxon>Agaricomycotina</taxon>
        <taxon>Tremellomycetes</taxon>
        <taxon>Tremellales</taxon>
        <taxon>Bulleribasidiaceae</taxon>
        <taxon>Dioszegia</taxon>
    </lineage>
</organism>
<keyword evidence="6" id="KW-1185">Reference proteome</keyword>
<dbReference type="RefSeq" id="XP_052944561.1">
    <property type="nucleotide sequence ID" value="XM_053089730.1"/>
</dbReference>
<evidence type="ECO:0000256" key="1">
    <source>
        <dbReference type="ARBA" id="ARBA00022679"/>
    </source>
</evidence>
<dbReference type="GO" id="GO:0008080">
    <property type="term" value="F:N-acetyltransferase activity"/>
    <property type="evidence" value="ECO:0007669"/>
    <property type="project" value="TreeGrafter"/>
</dbReference>
<dbReference type="PANTHER" id="PTHR10545">
    <property type="entry name" value="DIAMINE N-ACETYLTRANSFERASE"/>
    <property type="match status" value="1"/>
</dbReference>
<keyword evidence="1" id="KW-0808">Transferase</keyword>
<dbReference type="GeneID" id="77728935"/>
<dbReference type="InterPro" id="IPR000182">
    <property type="entry name" value="GNAT_dom"/>
</dbReference>
<evidence type="ECO:0000313" key="6">
    <source>
        <dbReference type="Proteomes" id="UP001164286"/>
    </source>
</evidence>
<dbReference type="PROSITE" id="PS51186">
    <property type="entry name" value="GNAT"/>
    <property type="match status" value="1"/>
</dbReference>
<dbReference type="Pfam" id="PF00583">
    <property type="entry name" value="Acetyltransf_1"/>
    <property type="match status" value="1"/>
</dbReference>
<evidence type="ECO:0000256" key="2">
    <source>
        <dbReference type="ARBA" id="ARBA00023315"/>
    </source>
</evidence>
<evidence type="ECO:0000256" key="3">
    <source>
        <dbReference type="SAM" id="MobiDB-lite"/>
    </source>
</evidence>
<feature type="region of interest" description="Disordered" evidence="3">
    <location>
        <begin position="184"/>
        <end position="217"/>
    </location>
</feature>
<sequence>MSPEPGYTIRSPQPSDYSAWSTLWKAYLGFYGTELPEQQYLETFSRLTAHANPSTTTVSHPPSSSLSPTTPAAGEIYGLLVISPAPDLQPVGLAHYLFHSSAWSSSPLAQCYLNDLYVSPEHRGQDLAERLIREVESIAKRGAEGCGRVYWLTQSGNQRARKVYDRVCAIETGAVADEADLGRSATESLGDGQPVQHHANGGQNPEGGGAPRKPRTGGLMDRVVYKIDL</sequence>
<dbReference type="AlphaFoldDB" id="A0AA38LUD8"/>
<proteinExistence type="predicted"/>
<dbReference type="InterPro" id="IPR016181">
    <property type="entry name" value="Acyl_CoA_acyltransferase"/>
</dbReference>
<evidence type="ECO:0000259" key="4">
    <source>
        <dbReference type="PROSITE" id="PS51186"/>
    </source>
</evidence>
<keyword evidence="2" id="KW-0012">Acyltransferase</keyword>
<dbReference type="SUPFAM" id="SSF55729">
    <property type="entry name" value="Acyl-CoA N-acyltransferases (Nat)"/>
    <property type="match status" value="1"/>
</dbReference>
<feature type="domain" description="N-acetyltransferase" evidence="4">
    <location>
        <begin position="7"/>
        <end position="206"/>
    </location>
</feature>
<protein>
    <submittedName>
        <fullName evidence="5">Acyl-CoA N-acyltransferase</fullName>
    </submittedName>
</protein>
<dbReference type="Proteomes" id="UP001164286">
    <property type="component" value="Unassembled WGS sequence"/>
</dbReference>
<dbReference type="EMBL" id="JAKWFO010000006">
    <property type="protein sequence ID" value="KAI9634784.1"/>
    <property type="molecule type" value="Genomic_DNA"/>
</dbReference>
<name>A0AA38LUD8_9TREE</name>
<dbReference type="CDD" id="cd04301">
    <property type="entry name" value="NAT_SF"/>
    <property type="match status" value="1"/>
</dbReference>
<gene>
    <name evidence="5" type="ORF">MKK02DRAFT_37660</name>
</gene>
<dbReference type="PANTHER" id="PTHR10545:SF42">
    <property type="entry name" value="ACETYLTRANSFERASE"/>
    <property type="match status" value="1"/>
</dbReference>
<accession>A0AA38LUD8</accession>
<evidence type="ECO:0000313" key="5">
    <source>
        <dbReference type="EMBL" id="KAI9634784.1"/>
    </source>
</evidence>
<dbReference type="Gene3D" id="3.40.630.30">
    <property type="match status" value="1"/>
</dbReference>